<evidence type="ECO:0000313" key="1">
    <source>
        <dbReference type="EMBL" id="KZS40033.1"/>
    </source>
</evidence>
<dbReference type="EMBL" id="LQRT01000024">
    <property type="protein sequence ID" value="KZS40033.1"/>
    <property type="molecule type" value="Genomic_DNA"/>
</dbReference>
<organism evidence="1 2">
    <name type="scientific">Aquimarina aggregata</name>
    <dbReference type="NCBI Taxonomy" id="1642818"/>
    <lineage>
        <taxon>Bacteria</taxon>
        <taxon>Pseudomonadati</taxon>
        <taxon>Bacteroidota</taxon>
        <taxon>Flavobacteriia</taxon>
        <taxon>Flavobacteriales</taxon>
        <taxon>Flavobacteriaceae</taxon>
        <taxon>Aquimarina</taxon>
    </lineage>
</organism>
<name>A0A162ZU20_9FLAO</name>
<dbReference type="STRING" id="1642818.AWE51_10360"/>
<keyword evidence="2" id="KW-1185">Reference proteome</keyword>
<dbReference type="Gene3D" id="2.180.10.10">
    <property type="entry name" value="RHS repeat-associated core"/>
    <property type="match status" value="1"/>
</dbReference>
<accession>A0A162ZU20</accession>
<evidence type="ECO:0008006" key="3">
    <source>
        <dbReference type="Google" id="ProtNLM"/>
    </source>
</evidence>
<dbReference type="AlphaFoldDB" id="A0A162ZU20"/>
<comment type="caution">
    <text evidence="1">The sequence shown here is derived from an EMBL/GenBank/DDBJ whole genome shotgun (WGS) entry which is preliminary data.</text>
</comment>
<dbReference type="OrthoDB" id="9814627at2"/>
<gene>
    <name evidence="1" type="ORF">AWE51_10360</name>
</gene>
<protein>
    <recommendedName>
        <fullName evidence="3">YD repeat-containing protein</fullName>
    </recommendedName>
</protein>
<proteinExistence type="predicted"/>
<dbReference type="RefSeq" id="WP_066316280.1">
    <property type="nucleotide sequence ID" value="NZ_LQRT01000024.1"/>
</dbReference>
<evidence type="ECO:0000313" key="2">
    <source>
        <dbReference type="Proteomes" id="UP000076715"/>
    </source>
</evidence>
<reference evidence="1 2" key="1">
    <citation type="submission" date="2016-01" db="EMBL/GenBank/DDBJ databases">
        <title>The draft genome sequence of Aquimarina sp. RZW4-3-2.</title>
        <authorList>
            <person name="Wang Y."/>
        </authorList>
    </citation>
    <scope>NUCLEOTIDE SEQUENCE [LARGE SCALE GENOMIC DNA]</scope>
    <source>
        <strain evidence="1 2">RZW4-3-2</strain>
    </source>
</reference>
<sequence length="1197" mass="138114">MKNITTTLFLCFCIVFLVGNSQEVNDRTGGDMNYTPATPEIAALGKYIETPVNLYSGLPQVNIPLYTINQKRYSVPVSLSYHASGIKVEEVASRSGIGWTLNAGGMITRQVRGGIDERGFLYSSRTISYFKNQVASGNNENLREEIFYTSIGERDYEPDLFSFSFNGYSGSFYFDQTTKLPVLTEHSPLKITYETENANNGKRISSFTITGPNGVKYYFGKDRLHTSSDVEIRGGFNKEMSYSFTDYRIDSTEDADQETQEYVSSWFLKEIYDPIAEESVTFDYQKNTNVSYIYRKSEVKEIVEWLVHPNVVPISLGCKKPRSKLKQYFGQSTYDEYWVSQINFNHGKVIFEQDQSVEREDLSNSHRLRNISIYDTSDLLIKQFELFHFYTTDNSSYSGTKIYSGYPFIDEHINDTQPLEYARKRLFLDSINEYAIINNQANTNTYKRYKFDYESPNKMPSRFSTAQDFWGYYNGERLNNNLIQLDYYQHRNFFTGPNGKSELVGTADRSVNEEKCKIGILKKITYPTGGSKEFIFESNRIEEDVDLYTISNSTEKVRHSLSDLDTQYITNDGSVERRDFKFEMEFEVKNLELSGHNSQNITFHYDVPCSVDEDDEDSCPWEIILIDIESDTDIYRIFVRSGEIMLNLKAGTYKLLGRRGVQYEETPIDLTRPGNGDPLFEMWFTTFKDKIPDTETLTGGLRIAEIISNTDEESLSNMSKKYTYEDTLGKSSGNLVSKPYFQDVAYVKTCFDIYETTRFAYLTKYPHLQMFYTSNSSVPLFRTSGSYTGYTKVTEHEAGYGTGKIEYTYTFFAKKSFSDFSFENFRTLSIDPNIQDYPYSPKDDLEYKRGKLLSKTVHRWHNEEFLKVSEEINTYDIDVTKHSQEAIKIVPMLASNNISTINAVGAMRNYYLNSTYNLISSKVVKTYNVGTNTHITDSITYSYNPETLNTTRKKHYNSTISNSGLLSDTRYYYPDDINGLNDISTAQKNIIESLNRDNDHRVSELVMSKTNGSSQFETKTKLFYNQWGVEDKTFMEYTQTKKEGYPGDGFVTGKILQYDDYGNPIEVQEKENGPITSYIWGYHRSFPIAVLSNVSYSDLSYDFIDNLTNLSNQDTDSCSENSCSEQALRNELQQLRNQHPKGMVTTYTYDPAIGMTSSTDPKGLTSYYNYDSFNRLKFIKDYNGKVLQEYKYNYKNQ</sequence>
<dbReference type="Proteomes" id="UP000076715">
    <property type="component" value="Unassembled WGS sequence"/>
</dbReference>